<organism evidence="24 25">
    <name type="scientific">Nonlabens dokdonensis</name>
    <dbReference type="NCBI Taxonomy" id="328515"/>
    <lineage>
        <taxon>Bacteria</taxon>
        <taxon>Pseudomonadati</taxon>
        <taxon>Bacteroidota</taxon>
        <taxon>Flavobacteriia</taxon>
        <taxon>Flavobacteriales</taxon>
        <taxon>Flavobacteriaceae</taxon>
        <taxon>Nonlabens</taxon>
    </lineage>
</organism>
<keyword evidence="7" id="KW-0963">Cytoplasm</keyword>
<dbReference type="RefSeq" id="WP_015363274.1">
    <property type="nucleotide sequence ID" value="NZ_QKZR01000003.1"/>
</dbReference>
<gene>
    <name evidence="24" type="ORF">LX97_02043</name>
</gene>
<dbReference type="CDD" id="cd16917">
    <property type="entry name" value="HATPase_UhpB-NarQ-NarX-like"/>
    <property type="match status" value="1"/>
</dbReference>
<keyword evidence="9" id="KW-0808">Transferase</keyword>
<evidence type="ECO:0000256" key="2">
    <source>
        <dbReference type="ARBA" id="ARBA00001966"/>
    </source>
</evidence>
<dbReference type="InterPro" id="IPR004358">
    <property type="entry name" value="Sig_transdc_His_kin-like_C"/>
</dbReference>
<feature type="transmembrane region" description="Helical" evidence="21">
    <location>
        <begin position="332"/>
        <end position="350"/>
    </location>
</feature>
<reference evidence="24 25" key="1">
    <citation type="submission" date="2018-06" db="EMBL/GenBank/DDBJ databases">
        <title>Genomic Encyclopedia of Archaeal and Bacterial Type Strains, Phase II (KMG-II): from individual species to whole genera.</title>
        <authorList>
            <person name="Goeker M."/>
        </authorList>
    </citation>
    <scope>NUCLEOTIDE SEQUENCE [LARGE SCALE GENOMIC DNA]</scope>
    <source>
        <strain evidence="24 25">DSM 17205</strain>
    </source>
</reference>
<dbReference type="EMBL" id="QKZR01000003">
    <property type="protein sequence ID" value="PZX39689.1"/>
    <property type="molecule type" value="Genomic_DNA"/>
</dbReference>
<name>A0ABX5PWX3_9FLAO</name>
<comment type="caution">
    <text evidence="24">The sequence shown here is derived from an EMBL/GenBank/DDBJ whole genome shotgun (WGS) entry which is preliminary data.</text>
</comment>
<evidence type="ECO:0000256" key="6">
    <source>
        <dbReference type="ARBA" id="ARBA00022485"/>
    </source>
</evidence>
<evidence type="ECO:0000313" key="24">
    <source>
        <dbReference type="EMBL" id="PZX39689.1"/>
    </source>
</evidence>
<dbReference type="Gene3D" id="1.20.5.1930">
    <property type="match status" value="1"/>
</dbReference>
<evidence type="ECO:0000256" key="20">
    <source>
        <dbReference type="SAM" id="Coils"/>
    </source>
</evidence>
<dbReference type="SMART" id="SM00028">
    <property type="entry name" value="TPR"/>
    <property type="match status" value="5"/>
</dbReference>
<evidence type="ECO:0000256" key="1">
    <source>
        <dbReference type="ARBA" id="ARBA00000085"/>
    </source>
</evidence>
<keyword evidence="19" id="KW-0802">TPR repeat</keyword>
<dbReference type="PROSITE" id="PS50109">
    <property type="entry name" value="HIS_KIN"/>
    <property type="match status" value="1"/>
</dbReference>
<comment type="subcellular location">
    <subcellularLocation>
        <location evidence="3">Cytoplasm</location>
    </subcellularLocation>
</comment>
<dbReference type="InterPro" id="IPR036890">
    <property type="entry name" value="HATPase_C_sf"/>
</dbReference>
<dbReference type="Proteomes" id="UP000248584">
    <property type="component" value="Unassembled WGS sequence"/>
</dbReference>
<feature type="domain" description="Histidine kinase" evidence="23">
    <location>
        <begin position="501"/>
        <end position="590"/>
    </location>
</feature>
<dbReference type="InterPro" id="IPR050482">
    <property type="entry name" value="Sensor_HK_TwoCompSys"/>
</dbReference>
<evidence type="ECO:0000256" key="3">
    <source>
        <dbReference type="ARBA" id="ARBA00004496"/>
    </source>
</evidence>
<evidence type="ECO:0000256" key="8">
    <source>
        <dbReference type="ARBA" id="ARBA00022553"/>
    </source>
</evidence>
<keyword evidence="15" id="KW-0902">Two-component regulatory system</keyword>
<evidence type="ECO:0000259" key="23">
    <source>
        <dbReference type="PROSITE" id="PS50109"/>
    </source>
</evidence>
<dbReference type="InterPro" id="IPR003594">
    <property type="entry name" value="HATPase_dom"/>
</dbReference>
<evidence type="ECO:0000256" key="18">
    <source>
        <dbReference type="ARBA" id="ARBA00030800"/>
    </source>
</evidence>
<keyword evidence="20" id="KW-0175">Coiled coil</keyword>
<evidence type="ECO:0000256" key="10">
    <source>
        <dbReference type="ARBA" id="ARBA00022723"/>
    </source>
</evidence>
<dbReference type="SMART" id="SM00387">
    <property type="entry name" value="HATPase_c"/>
    <property type="match status" value="1"/>
</dbReference>
<dbReference type="InterPro" id="IPR011712">
    <property type="entry name" value="Sig_transdc_His_kin_sub3_dim/P"/>
</dbReference>
<keyword evidence="22" id="KW-0732">Signal</keyword>
<feature type="repeat" description="TPR" evidence="19">
    <location>
        <begin position="220"/>
        <end position="253"/>
    </location>
</feature>
<evidence type="ECO:0000256" key="13">
    <source>
        <dbReference type="ARBA" id="ARBA00022840"/>
    </source>
</evidence>
<dbReference type="SUPFAM" id="SSF48452">
    <property type="entry name" value="TPR-like"/>
    <property type="match status" value="1"/>
</dbReference>
<feature type="signal peptide" evidence="22">
    <location>
        <begin position="1"/>
        <end position="18"/>
    </location>
</feature>
<keyword evidence="21" id="KW-1133">Transmembrane helix</keyword>
<dbReference type="InterPro" id="IPR019734">
    <property type="entry name" value="TPR_rpt"/>
</dbReference>
<evidence type="ECO:0000256" key="22">
    <source>
        <dbReference type="SAM" id="SignalP"/>
    </source>
</evidence>
<dbReference type="PANTHER" id="PTHR24421">
    <property type="entry name" value="NITRATE/NITRITE SENSOR PROTEIN NARX-RELATED"/>
    <property type="match status" value="1"/>
</dbReference>
<dbReference type="SUPFAM" id="SSF55874">
    <property type="entry name" value="ATPase domain of HSP90 chaperone/DNA topoisomerase II/histidine kinase"/>
    <property type="match status" value="1"/>
</dbReference>
<dbReference type="Pfam" id="PF02518">
    <property type="entry name" value="HATPase_c"/>
    <property type="match status" value="1"/>
</dbReference>
<dbReference type="Pfam" id="PF07730">
    <property type="entry name" value="HisKA_3"/>
    <property type="match status" value="1"/>
</dbReference>
<keyword evidence="10" id="KW-0479">Metal-binding</keyword>
<sequence>MFKICFSSLLFLSFFAFSQQPEAVIIDSLHKLIENENFHEAEELTKQIDSSKLSQNELGSFYLSLANIYLAYEDHEKAYEEALKAKEVFTKLENSNLLFKTNDLLLDIVGILRKPTAIKEQLVEENCEIASSSNDVEKKISCNSRRALLAITSQDYSLAVELFRKIDELARDEGKNNIALKNLSNIGVAHYLNGNLDSTLYYYDKKEVLLKINKDVDELAYLYNNYGQLYNEQHNFTKAISYFQKALELDLTKEIKTTRLIFLENIAGAYANNEEYKKATESYQEIDELREQLEPDNLMANIQELETKYQTTQKEKENLELKAATEAQRAQIYALSSGAAILVLLGLFIYNNQRKKKLLAQKEQELEKQRADTILKNQELATIDAMITGQEKERKKLAEELHDNLGSSLTTVKLYFENLKNNVKDEQGLEVYHRTEQILDDTYETIRTMSHNRNNGVLASKGLIPSIQTLTDKITSSGKLNVEFIHHGLDKKLESSMELIIFRTVQELLNNIMKHAQASVATINLTSYDENLNIMVEDNGTGFNATVLPQSDGMGLSNIEKRVENLEGTFEVDSHVGRGTTINIDIPYYDKTNYS</sequence>
<feature type="coiled-coil region" evidence="20">
    <location>
        <begin position="272"/>
        <end position="372"/>
    </location>
</feature>
<keyword evidence="12" id="KW-0418">Kinase</keyword>
<dbReference type="PROSITE" id="PS50005">
    <property type="entry name" value="TPR"/>
    <property type="match status" value="1"/>
</dbReference>
<keyword evidence="11" id="KW-0547">Nucleotide-binding</keyword>
<dbReference type="Pfam" id="PF13181">
    <property type="entry name" value="TPR_8"/>
    <property type="match status" value="1"/>
</dbReference>
<evidence type="ECO:0000256" key="5">
    <source>
        <dbReference type="ARBA" id="ARBA00017322"/>
    </source>
</evidence>
<proteinExistence type="predicted"/>
<evidence type="ECO:0000256" key="19">
    <source>
        <dbReference type="PROSITE-ProRule" id="PRU00339"/>
    </source>
</evidence>
<keyword evidence="21" id="KW-0812">Transmembrane</keyword>
<evidence type="ECO:0000256" key="14">
    <source>
        <dbReference type="ARBA" id="ARBA00023004"/>
    </source>
</evidence>
<comment type="cofactor">
    <cofactor evidence="2">
        <name>[4Fe-4S] cluster</name>
        <dbReference type="ChEBI" id="CHEBI:49883"/>
    </cofactor>
</comment>
<evidence type="ECO:0000256" key="15">
    <source>
        <dbReference type="ARBA" id="ARBA00023012"/>
    </source>
</evidence>
<evidence type="ECO:0000313" key="25">
    <source>
        <dbReference type="Proteomes" id="UP000248584"/>
    </source>
</evidence>
<comment type="catalytic activity">
    <reaction evidence="1">
        <text>ATP + protein L-histidine = ADP + protein N-phospho-L-histidine.</text>
        <dbReference type="EC" id="2.7.13.3"/>
    </reaction>
</comment>
<comment type="function">
    <text evidence="17">Member of the two-component regulatory system NreB/NreC involved in the control of dissimilatory nitrate/nitrite reduction in response to oxygen. NreB functions as a direct oxygen sensor histidine kinase which is autophosphorylated, in the absence of oxygen, probably at the conserved histidine residue, and transfers its phosphate group probably to a conserved aspartate residue of NreC. NreB/NreC activates the expression of the nitrate (narGHJI) and nitrite (nir) reductase operons, as well as the putative nitrate transporter gene narT.</text>
</comment>
<dbReference type="Gene3D" id="3.30.565.10">
    <property type="entry name" value="Histidine kinase-like ATPase, C-terminal domain"/>
    <property type="match status" value="1"/>
</dbReference>
<evidence type="ECO:0000256" key="9">
    <source>
        <dbReference type="ARBA" id="ARBA00022679"/>
    </source>
</evidence>
<accession>A0ABX5PWX3</accession>
<dbReference type="PROSITE" id="PS50293">
    <property type="entry name" value="TPR_REGION"/>
    <property type="match status" value="1"/>
</dbReference>
<dbReference type="EC" id="2.7.13.3" evidence="4"/>
<dbReference type="PANTHER" id="PTHR24421:SF10">
    <property type="entry name" value="NITRATE_NITRITE SENSOR PROTEIN NARQ"/>
    <property type="match status" value="1"/>
</dbReference>
<dbReference type="InterPro" id="IPR011990">
    <property type="entry name" value="TPR-like_helical_dom_sf"/>
</dbReference>
<evidence type="ECO:0000256" key="21">
    <source>
        <dbReference type="SAM" id="Phobius"/>
    </source>
</evidence>
<evidence type="ECO:0000256" key="17">
    <source>
        <dbReference type="ARBA" id="ARBA00024827"/>
    </source>
</evidence>
<dbReference type="Gene3D" id="1.25.40.10">
    <property type="entry name" value="Tetratricopeptide repeat domain"/>
    <property type="match status" value="1"/>
</dbReference>
<keyword evidence="6" id="KW-0004">4Fe-4S</keyword>
<evidence type="ECO:0000256" key="11">
    <source>
        <dbReference type="ARBA" id="ARBA00022741"/>
    </source>
</evidence>
<keyword evidence="13" id="KW-0067">ATP-binding</keyword>
<evidence type="ECO:0000256" key="7">
    <source>
        <dbReference type="ARBA" id="ARBA00022490"/>
    </source>
</evidence>
<evidence type="ECO:0000256" key="4">
    <source>
        <dbReference type="ARBA" id="ARBA00012438"/>
    </source>
</evidence>
<evidence type="ECO:0000256" key="12">
    <source>
        <dbReference type="ARBA" id="ARBA00022777"/>
    </source>
</evidence>
<keyword evidence="25" id="KW-1185">Reference proteome</keyword>
<keyword evidence="14" id="KW-0408">Iron</keyword>
<keyword evidence="21" id="KW-0472">Membrane</keyword>
<keyword evidence="8" id="KW-0597">Phosphoprotein</keyword>
<protein>
    <recommendedName>
        <fullName evidence="5">Oxygen sensor histidine kinase NreB</fullName>
        <ecNumber evidence="4">2.7.13.3</ecNumber>
    </recommendedName>
    <alternativeName>
        <fullName evidence="18">Nitrogen regulation protein B</fullName>
    </alternativeName>
</protein>
<feature type="chain" id="PRO_5045068491" description="Oxygen sensor histidine kinase NreB" evidence="22">
    <location>
        <begin position="19"/>
        <end position="595"/>
    </location>
</feature>
<dbReference type="InterPro" id="IPR005467">
    <property type="entry name" value="His_kinase_dom"/>
</dbReference>
<dbReference type="PRINTS" id="PR00344">
    <property type="entry name" value="BCTRLSENSOR"/>
</dbReference>
<keyword evidence="16" id="KW-0411">Iron-sulfur</keyword>
<evidence type="ECO:0000256" key="16">
    <source>
        <dbReference type="ARBA" id="ARBA00023014"/>
    </source>
</evidence>